<comment type="similarity">
    <text evidence="1">Belongs to the UPF0098 family.</text>
</comment>
<dbReference type="PANTHER" id="PTHR30289:SF1">
    <property type="entry name" value="PEBP (PHOSPHATIDYLETHANOLAMINE-BINDING PROTEIN) FAMILY PROTEIN"/>
    <property type="match status" value="1"/>
</dbReference>
<dbReference type="InterPro" id="IPR005247">
    <property type="entry name" value="YbhB_YbcL/LppC-like"/>
</dbReference>
<dbReference type="CDD" id="cd00865">
    <property type="entry name" value="PEBP_bact_arch"/>
    <property type="match status" value="1"/>
</dbReference>
<dbReference type="PANTHER" id="PTHR30289">
    <property type="entry name" value="UNCHARACTERIZED PROTEIN YBCL-RELATED"/>
    <property type="match status" value="1"/>
</dbReference>
<organism evidence="2 3">
    <name type="scientific">Natronoglycomyces albus</name>
    <dbReference type="NCBI Taxonomy" id="2811108"/>
    <lineage>
        <taxon>Bacteria</taxon>
        <taxon>Bacillati</taxon>
        <taxon>Actinomycetota</taxon>
        <taxon>Actinomycetes</taxon>
        <taxon>Glycomycetales</taxon>
        <taxon>Glycomycetaceae</taxon>
        <taxon>Natronoglycomyces</taxon>
    </lineage>
</organism>
<dbReference type="SUPFAM" id="SSF49777">
    <property type="entry name" value="PEBP-like"/>
    <property type="match status" value="1"/>
</dbReference>
<evidence type="ECO:0000313" key="2">
    <source>
        <dbReference type="EMBL" id="QSB05397.1"/>
    </source>
</evidence>
<dbReference type="InterPro" id="IPR036610">
    <property type="entry name" value="PEBP-like_sf"/>
</dbReference>
<name>A0A895XK34_9ACTN</name>
<dbReference type="Pfam" id="PF01161">
    <property type="entry name" value="PBP"/>
    <property type="match status" value="1"/>
</dbReference>
<dbReference type="AlphaFoldDB" id="A0A895XK34"/>
<sequence length="174" mass="18290">MLDRPQSPNPYDFLPSVPKFSVTSADIADGETLAPPQTAQGGNVSPQLSWSGFPAETAAFAITCFDPDAPTASGWWHWMLLNLPVEVTELETGAGVAGANLGGAVQLRNDMGEYSFGGAAPPPGEPFAHRYIFAVHALKQKLDVPVDASCAVGGFNITFNVIGRGLITPIYQGS</sequence>
<dbReference type="InterPro" id="IPR008914">
    <property type="entry name" value="PEBP"/>
</dbReference>
<evidence type="ECO:0000256" key="1">
    <source>
        <dbReference type="ARBA" id="ARBA00007120"/>
    </source>
</evidence>
<protein>
    <submittedName>
        <fullName evidence="2">YbhB/YbcL family Raf kinase inhibitor-like protein</fullName>
    </submittedName>
</protein>
<evidence type="ECO:0000313" key="3">
    <source>
        <dbReference type="Proteomes" id="UP000662939"/>
    </source>
</evidence>
<dbReference type="EMBL" id="CP070496">
    <property type="protein sequence ID" value="QSB05397.1"/>
    <property type="molecule type" value="Genomic_DNA"/>
</dbReference>
<proteinExistence type="inferred from homology"/>
<dbReference type="NCBIfam" id="TIGR00481">
    <property type="entry name" value="YbhB/YbcL family Raf kinase inhibitor-like protein"/>
    <property type="match status" value="1"/>
</dbReference>
<dbReference type="RefSeq" id="WP_213171405.1">
    <property type="nucleotide sequence ID" value="NZ_CP070496.1"/>
</dbReference>
<keyword evidence="3" id="KW-1185">Reference proteome</keyword>
<gene>
    <name evidence="2" type="ORF">JQS30_00160</name>
</gene>
<reference evidence="2" key="1">
    <citation type="submission" date="2021-02" db="EMBL/GenBank/DDBJ databases">
        <title>Natronoglycomyces albus gen. nov., sp. nov, a haloalkaliphilic actinobacterium from a soda solonchak soil.</title>
        <authorList>
            <person name="Sorokin D.Y."/>
            <person name="Khijniak T.V."/>
            <person name="Zakharycheva A.P."/>
            <person name="Boueva O.V."/>
            <person name="Ariskina E.V."/>
            <person name="Hahnke R.L."/>
            <person name="Bunk B."/>
            <person name="Sproer C."/>
            <person name="Schumann P."/>
            <person name="Evtushenko L.I."/>
            <person name="Kublanov I.V."/>
        </authorList>
    </citation>
    <scope>NUCLEOTIDE SEQUENCE</scope>
    <source>
        <strain evidence="2">DSM 106290</strain>
    </source>
</reference>
<dbReference type="KEGG" id="nav:JQS30_00160"/>
<accession>A0A895XK34</accession>
<dbReference type="Gene3D" id="3.90.280.10">
    <property type="entry name" value="PEBP-like"/>
    <property type="match status" value="1"/>
</dbReference>
<dbReference type="Proteomes" id="UP000662939">
    <property type="component" value="Chromosome"/>
</dbReference>